<dbReference type="PROSITE" id="PS50812">
    <property type="entry name" value="PWWP"/>
    <property type="match status" value="1"/>
</dbReference>
<proteinExistence type="predicted"/>
<dbReference type="GO" id="GO:0005634">
    <property type="term" value="C:nucleus"/>
    <property type="evidence" value="ECO:0007669"/>
    <property type="project" value="TreeGrafter"/>
</dbReference>
<dbReference type="SUPFAM" id="SSF63748">
    <property type="entry name" value="Tudor/PWWP/MBT"/>
    <property type="match status" value="1"/>
</dbReference>
<gene>
    <name evidence="4" type="ORF">BSL78_05193</name>
</gene>
<dbReference type="PANTHER" id="PTHR16112:SF16">
    <property type="entry name" value="SIX-BANDED, ISOFORM H"/>
    <property type="match status" value="1"/>
</dbReference>
<feature type="coiled-coil region" evidence="1">
    <location>
        <begin position="275"/>
        <end position="302"/>
    </location>
</feature>
<name>A0A2G8LCD2_STIJA</name>
<evidence type="ECO:0000259" key="3">
    <source>
        <dbReference type="PROSITE" id="PS50812"/>
    </source>
</evidence>
<dbReference type="CDD" id="cd20141">
    <property type="entry name" value="PWWP_MBD5"/>
    <property type="match status" value="1"/>
</dbReference>
<dbReference type="EMBL" id="MRZV01000129">
    <property type="protein sequence ID" value="PIK57912.1"/>
    <property type="molecule type" value="Genomic_DNA"/>
</dbReference>
<dbReference type="PANTHER" id="PTHR16112">
    <property type="entry name" value="METHYL-CPG BINDING PROTEIN, DROSOPHILA"/>
    <property type="match status" value="1"/>
</dbReference>
<dbReference type="InterPro" id="IPR000313">
    <property type="entry name" value="PWWP_dom"/>
</dbReference>
<dbReference type="GO" id="GO:0003682">
    <property type="term" value="F:chromatin binding"/>
    <property type="evidence" value="ECO:0007669"/>
    <property type="project" value="TreeGrafter"/>
</dbReference>
<keyword evidence="5" id="KW-1185">Reference proteome</keyword>
<organism evidence="4 5">
    <name type="scientific">Stichopus japonicus</name>
    <name type="common">Sea cucumber</name>
    <dbReference type="NCBI Taxonomy" id="307972"/>
    <lineage>
        <taxon>Eukaryota</taxon>
        <taxon>Metazoa</taxon>
        <taxon>Echinodermata</taxon>
        <taxon>Eleutherozoa</taxon>
        <taxon>Echinozoa</taxon>
        <taxon>Holothuroidea</taxon>
        <taxon>Aspidochirotacea</taxon>
        <taxon>Aspidochirotida</taxon>
        <taxon>Stichopodidae</taxon>
        <taxon>Apostichopus</taxon>
    </lineage>
</organism>
<evidence type="ECO:0000313" key="4">
    <source>
        <dbReference type="EMBL" id="PIK57912.1"/>
    </source>
</evidence>
<sequence>MSPEPSEDTSQEDEKGCDSKDEKLSSSDLTGDKISLSPNDSVLIDSTLININTEQEKHSLKEVESSNLLSSLDLAGSKSQTSIVNYTEDSVNSVNAAQVDPNMMAENGDVYLSGVPIGRGAEKDVLMNGSSLSCLNCSVKETTLSRSRFIKDQEQAFTNVGRITRRRRLDPVLAVETNGGSISSTEIPSRALRRHFETGDLVWGQLRGHTSWPGKLVSDGDVKGQTRKEHGKVWVMWFGDHSFAQVEPDKLKTLSEGLEAHHNARTRVSRARRVTTNLEAAIQEAMLELDKQSEQVKSTKRTISARTRQVKRQKNRHKLSGTLTKDTACKQAIGPSDLFAYSSSRCGKCEMIGTVTKHYDFYLSILHMLLLKDVFGIIQGYVFRNDELAQSIFVPSMSFI</sequence>
<feature type="compositionally biased region" description="Basic and acidic residues" evidence="2">
    <location>
        <begin position="12"/>
        <end position="25"/>
    </location>
</feature>
<dbReference type="STRING" id="307972.A0A2G8LCD2"/>
<dbReference type="OrthoDB" id="641149at2759"/>
<dbReference type="Proteomes" id="UP000230750">
    <property type="component" value="Unassembled WGS sequence"/>
</dbReference>
<accession>A0A2G8LCD2</accession>
<dbReference type="Gene3D" id="2.30.30.140">
    <property type="match status" value="1"/>
</dbReference>
<feature type="domain" description="PWWP" evidence="3">
    <location>
        <begin position="198"/>
        <end position="257"/>
    </location>
</feature>
<protein>
    <recommendedName>
        <fullName evidence="3">PWWP domain-containing protein</fullName>
    </recommendedName>
</protein>
<dbReference type="AlphaFoldDB" id="A0A2G8LCD2"/>
<keyword evidence="1" id="KW-0175">Coiled coil</keyword>
<feature type="compositionally biased region" description="Acidic residues" evidence="2">
    <location>
        <begin position="1"/>
        <end position="11"/>
    </location>
</feature>
<reference evidence="4 5" key="1">
    <citation type="journal article" date="2017" name="PLoS Biol.">
        <title>The sea cucumber genome provides insights into morphological evolution and visceral regeneration.</title>
        <authorList>
            <person name="Zhang X."/>
            <person name="Sun L."/>
            <person name="Yuan J."/>
            <person name="Sun Y."/>
            <person name="Gao Y."/>
            <person name="Zhang L."/>
            <person name="Li S."/>
            <person name="Dai H."/>
            <person name="Hamel J.F."/>
            <person name="Liu C."/>
            <person name="Yu Y."/>
            <person name="Liu S."/>
            <person name="Lin W."/>
            <person name="Guo K."/>
            <person name="Jin S."/>
            <person name="Xu P."/>
            <person name="Storey K.B."/>
            <person name="Huan P."/>
            <person name="Zhang T."/>
            <person name="Zhou Y."/>
            <person name="Zhang J."/>
            <person name="Lin C."/>
            <person name="Li X."/>
            <person name="Xing L."/>
            <person name="Huo D."/>
            <person name="Sun M."/>
            <person name="Wang L."/>
            <person name="Mercier A."/>
            <person name="Li F."/>
            <person name="Yang H."/>
            <person name="Xiang J."/>
        </authorList>
    </citation>
    <scope>NUCLEOTIDE SEQUENCE [LARGE SCALE GENOMIC DNA]</scope>
    <source>
        <strain evidence="4">Shaxun</strain>
        <tissue evidence="4">Muscle</tissue>
    </source>
</reference>
<evidence type="ECO:0000313" key="5">
    <source>
        <dbReference type="Proteomes" id="UP000230750"/>
    </source>
</evidence>
<feature type="region of interest" description="Disordered" evidence="2">
    <location>
        <begin position="1"/>
        <end position="37"/>
    </location>
</feature>
<dbReference type="GO" id="GO:0010369">
    <property type="term" value="C:chromocenter"/>
    <property type="evidence" value="ECO:0007669"/>
    <property type="project" value="TreeGrafter"/>
</dbReference>
<dbReference type="Pfam" id="PF00855">
    <property type="entry name" value="PWWP"/>
    <property type="match status" value="1"/>
</dbReference>
<comment type="caution">
    <text evidence="4">The sequence shown here is derived from an EMBL/GenBank/DDBJ whole genome shotgun (WGS) entry which is preliminary data.</text>
</comment>
<dbReference type="SMART" id="SM00293">
    <property type="entry name" value="PWWP"/>
    <property type="match status" value="1"/>
</dbReference>
<evidence type="ECO:0000256" key="1">
    <source>
        <dbReference type="SAM" id="Coils"/>
    </source>
</evidence>
<evidence type="ECO:0000256" key="2">
    <source>
        <dbReference type="SAM" id="MobiDB-lite"/>
    </source>
</evidence>